<reference evidence="3 4" key="1">
    <citation type="journal article" date="2019" name="Syst. Appl. Microbiol.">
        <title>Characterization of Bifidobacterium species in feaces of the Egyptian fruit bat: Description of B. vespertilionis sp. nov. and B. rousetti sp. nov.</title>
        <authorList>
            <person name="Modesto M."/>
            <person name="Satti M."/>
            <person name="Watanabe K."/>
            <person name="Puglisi E."/>
            <person name="Morelli L."/>
            <person name="Huang C.-H."/>
            <person name="Liou J.-S."/>
            <person name="Miyashita M."/>
            <person name="Tamura T."/>
            <person name="Saito S."/>
            <person name="Mori K."/>
            <person name="Huang L."/>
            <person name="Sciavilla P."/>
            <person name="Sandri C."/>
            <person name="Spiezio C."/>
            <person name="Vitali F."/>
            <person name="Cavalieri D."/>
            <person name="Perpetuini G."/>
            <person name="Tofalo R."/>
            <person name="Bonetti A."/>
            <person name="Arita M."/>
            <person name="Mattarelli P."/>
        </authorList>
    </citation>
    <scope>NUCLEOTIDE SEQUENCE [LARGE SCALE GENOMIC DNA]</scope>
    <source>
        <strain evidence="1 4">RST16</strain>
        <strain evidence="2 3">RST8</strain>
    </source>
</reference>
<evidence type="ECO:0000313" key="3">
    <source>
        <dbReference type="Proteomes" id="UP000345527"/>
    </source>
</evidence>
<dbReference type="CDD" id="cd09727">
    <property type="entry name" value="Cas6_I-E"/>
    <property type="match status" value="1"/>
</dbReference>
<dbReference type="Gene3D" id="3.30.70.1200">
    <property type="entry name" value="Crispr-associated protein, domain 1"/>
    <property type="match status" value="1"/>
</dbReference>
<keyword evidence="4" id="KW-1185">Reference proteome</keyword>
<evidence type="ECO:0000313" key="4">
    <source>
        <dbReference type="Proteomes" id="UP000374630"/>
    </source>
</evidence>
<dbReference type="SUPFAM" id="SSF117987">
    <property type="entry name" value="CRISPR-associated protein"/>
    <property type="match status" value="2"/>
</dbReference>
<protein>
    <submittedName>
        <fullName evidence="2">Type I-E CRISPR-associated protein Cas6/Cse3/CasE</fullName>
    </submittedName>
</protein>
<dbReference type="OrthoDB" id="9795689at2"/>
<dbReference type="AlphaFoldDB" id="A0A5J5DY42"/>
<comment type="caution">
    <text evidence="2">The sequence shown here is derived from an EMBL/GenBank/DDBJ whole genome shotgun (WGS) entry which is preliminary data.</text>
</comment>
<name>A0A5J5DY42_9BIFI</name>
<organism evidence="2 3">
    <name type="scientific">Bifidobacterium vespertilionis</name>
    <dbReference type="NCBI Taxonomy" id="2562524"/>
    <lineage>
        <taxon>Bacteria</taxon>
        <taxon>Bacillati</taxon>
        <taxon>Actinomycetota</taxon>
        <taxon>Actinomycetes</taxon>
        <taxon>Bifidobacteriales</taxon>
        <taxon>Bifidobacteriaceae</taxon>
        <taxon>Bifidobacterium</taxon>
    </lineage>
</organism>
<gene>
    <name evidence="2" type="primary">cas6e</name>
    <name evidence="2" type="ORF">EM848_10260</name>
    <name evidence="1" type="ORF">EMO90_11395</name>
</gene>
<evidence type="ECO:0000313" key="2">
    <source>
        <dbReference type="EMBL" id="KAA8821766.1"/>
    </source>
</evidence>
<dbReference type="SMART" id="SM01101">
    <property type="entry name" value="CRISPR_assoc"/>
    <property type="match status" value="1"/>
</dbReference>
<dbReference type="EMBL" id="RZOA01000025">
    <property type="protein sequence ID" value="KAA8821766.1"/>
    <property type="molecule type" value="Genomic_DNA"/>
</dbReference>
<proteinExistence type="predicted"/>
<dbReference type="EMBL" id="RZNZ01000021">
    <property type="protein sequence ID" value="KAA8816710.1"/>
    <property type="molecule type" value="Genomic_DNA"/>
</dbReference>
<dbReference type="Gene3D" id="3.30.70.1210">
    <property type="entry name" value="Crispr-associated protein, domain 2"/>
    <property type="match status" value="1"/>
</dbReference>
<dbReference type="Proteomes" id="UP000374630">
    <property type="component" value="Unassembled WGS sequence"/>
</dbReference>
<sequence>MTQFTRVMIDPQYRHAQWAMLSLERLHAIVARSTNPDWPRSANTRSLWRLDEGRNGSPHRLYVVSERIPDLQVLAGEFGAGPRGVSTTEYGPFLNQLAIGQEWAFRLKANPTKSTPSGEPGKRGSRHGLVRLDDQQEWLMRKARECGFHMPINRLEMPEMRIRDSRTIDFERQGATVTFTSVTYDGILAVDDPDLLRKALVNGIGRAKGYGFGLLTLVPLASTTRSLGQR</sequence>
<evidence type="ECO:0000313" key="1">
    <source>
        <dbReference type="EMBL" id="KAA8816710.1"/>
    </source>
</evidence>
<dbReference type="NCBIfam" id="TIGR01907">
    <property type="entry name" value="casE_Cse3"/>
    <property type="match status" value="1"/>
</dbReference>
<dbReference type="Proteomes" id="UP000345527">
    <property type="component" value="Unassembled WGS sequence"/>
</dbReference>
<dbReference type="InterPro" id="IPR010179">
    <property type="entry name" value="CRISPR-assoc_prot_Cse3"/>
</dbReference>
<dbReference type="Pfam" id="PF08798">
    <property type="entry name" value="CRISPR_assoc"/>
    <property type="match status" value="1"/>
</dbReference>
<accession>A0A5J5DY42</accession>